<name>A0A1R7Q8T8_ACIJO</name>
<dbReference type="PANTHER" id="PTHR30290">
    <property type="entry name" value="PERIPLASMIC BINDING COMPONENT OF ABC TRANSPORTER"/>
    <property type="match status" value="1"/>
</dbReference>
<evidence type="ECO:0000259" key="3">
    <source>
        <dbReference type="Pfam" id="PF00496"/>
    </source>
</evidence>
<dbReference type="CDD" id="cd08497">
    <property type="entry name" value="MbnE-like"/>
    <property type="match status" value="1"/>
</dbReference>
<proteinExistence type="predicted"/>
<evidence type="ECO:0000313" key="4">
    <source>
        <dbReference type="EMBL" id="SJX20667.1"/>
    </source>
</evidence>
<protein>
    <submittedName>
        <fullName evidence="4">Oligopeptide-binding protein AppA</fullName>
    </submittedName>
</protein>
<reference evidence="4 5" key="1">
    <citation type="submission" date="2017-02" db="EMBL/GenBank/DDBJ databases">
        <authorList>
            <person name="Peterson S.W."/>
        </authorList>
    </citation>
    <scope>NUCLEOTIDE SEQUENCE [LARGE SCALE GENOMIC DNA]</scope>
    <source>
        <strain evidence="4">C6</strain>
    </source>
</reference>
<feature type="domain" description="Solute-binding protein family 5" evidence="3">
    <location>
        <begin position="98"/>
        <end position="509"/>
    </location>
</feature>
<dbReference type="GO" id="GO:0042884">
    <property type="term" value="P:microcin transport"/>
    <property type="evidence" value="ECO:0007669"/>
    <property type="project" value="TreeGrafter"/>
</dbReference>
<dbReference type="AlphaFoldDB" id="A0A1R7Q8T8"/>
<dbReference type="InterPro" id="IPR039424">
    <property type="entry name" value="SBP_5"/>
</dbReference>
<dbReference type="GO" id="GO:1904680">
    <property type="term" value="F:peptide transmembrane transporter activity"/>
    <property type="evidence" value="ECO:0007669"/>
    <property type="project" value="TreeGrafter"/>
</dbReference>
<dbReference type="GO" id="GO:0015833">
    <property type="term" value="P:peptide transport"/>
    <property type="evidence" value="ECO:0007669"/>
    <property type="project" value="TreeGrafter"/>
</dbReference>
<dbReference type="Gene3D" id="3.10.105.10">
    <property type="entry name" value="Dipeptide-binding Protein, Domain 3"/>
    <property type="match status" value="1"/>
</dbReference>
<dbReference type="Gene3D" id="3.40.190.10">
    <property type="entry name" value="Periplasmic binding protein-like II"/>
    <property type="match status" value="1"/>
</dbReference>
<dbReference type="GO" id="GO:0030288">
    <property type="term" value="C:outer membrane-bounded periplasmic space"/>
    <property type="evidence" value="ECO:0007669"/>
    <property type="project" value="TreeGrafter"/>
</dbReference>
<feature type="chain" id="PRO_5012051597" evidence="2">
    <location>
        <begin position="22"/>
        <end position="613"/>
    </location>
</feature>
<dbReference type="SUPFAM" id="SSF53850">
    <property type="entry name" value="Periplasmic binding protein-like II"/>
    <property type="match status" value="1"/>
</dbReference>
<sequence precursor="true">MTVRTTLLLFSLVAIPLKAWSALQTMPFIAPYGTPKYSQLDHLPYANVQAPKGGELTRAVIGSFDNLNSMNGRGTAVEGTNYLFDSLMSSSLDEPAVMYPLLAEKVSYDPKNFNAIIFHLNPKARFSDGSLVTAADVKFSFDIFQSKSNFGLQMYLSDLAKTEVLSKYSVKMHFKTRNNVEMPLIVARMPIYSKKDWQGKDFSKTSIKPILGSGPYLLEKINAGQRVVYKRNPKYWARDLKANQGRYNFNRVGYVYYRSKDIAFTAFKAGLYTLHEEESARQWVTAYNFPAVKQGLVKKYRFKHFNPIPTQSFVFNTRRQPFQDIYFRQALTYAYDFEWQNKAMFYGQYQRLQSYFSNSELEAKGMPSAAEIKILKPYLAKLHPVQRDGVLKNWHYSASDGSGYNRNNLLIARQILLKNGYTYNAKGQLLDRKNKPIQFEFLIQPSDAVREITPFVRHLKRLGIQLNIRQVDTPQYYERMRTQDFDMTLQTMPQSLTPGKEQVQLWGSASAHQVGNYNYSGIQNPVIDQMIQQLIQAPDRKQVVVQTRILDRLLRAGYYQIPTYGKADQWYAYWNMYQKPARSPQLHVGLDYWWSDAKQAKKVSQYLGQAAKP</sequence>
<organism evidence="4 5">
    <name type="scientific">Acinetobacter johnsonii</name>
    <dbReference type="NCBI Taxonomy" id="40214"/>
    <lineage>
        <taxon>Bacteria</taxon>
        <taxon>Pseudomonadati</taxon>
        <taxon>Pseudomonadota</taxon>
        <taxon>Gammaproteobacteria</taxon>
        <taxon>Moraxellales</taxon>
        <taxon>Moraxellaceae</taxon>
        <taxon>Acinetobacter</taxon>
    </lineage>
</organism>
<evidence type="ECO:0000256" key="1">
    <source>
        <dbReference type="ARBA" id="ARBA00022729"/>
    </source>
</evidence>
<evidence type="ECO:0000256" key="2">
    <source>
        <dbReference type="SAM" id="SignalP"/>
    </source>
</evidence>
<accession>A0A1R7Q8T8</accession>
<dbReference type="EMBL" id="FUUY01000001">
    <property type="protein sequence ID" value="SJX20667.1"/>
    <property type="molecule type" value="Genomic_DNA"/>
</dbReference>
<dbReference type="GO" id="GO:0043190">
    <property type="term" value="C:ATP-binding cassette (ABC) transporter complex"/>
    <property type="evidence" value="ECO:0007669"/>
    <property type="project" value="InterPro"/>
</dbReference>
<gene>
    <name evidence="4" type="primary">appA</name>
    <name evidence="4" type="ORF">ACNJC6_00258</name>
</gene>
<dbReference type="InterPro" id="IPR000914">
    <property type="entry name" value="SBP_5_dom"/>
</dbReference>
<dbReference type="PANTHER" id="PTHR30290:SF64">
    <property type="entry name" value="ABC TRANSPORTER PERIPLASMIC BINDING PROTEIN"/>
    <property type="match status" value="1"/>
</dbReference>
<dbReference type="RefSeq" id="WP_087010667.1">
    <property type="nucleotide sequence ID" value="NZ_FUUY01000001.1"/>
</dbReference>
<dbReference type="Proteomes" id="UP000196240">
    <property type="component" value="Unassembled WGS sequence"/>
</dbReference>
<evidence type="ECO:0000313" key="5">
    <source>
        <dbReference type="Proteomes" id="UP000196240"/>
    </source>
</evidence>
<feature type="signal peptide" evidence="2">
    <location>
        <begin position="1"/>
        <end position="21"/>
    </location>
</feature>
<keyword evidence="1 2" id="KW-0732">Signal</keyword>
<dbReference type="InterPro" id="IPR030678">
    <property type="entry name" value="Peptide/Ni-bd"/>
</dbReference>
<dbReference type="PIRSF" id="PIRSF002741">
    <property type="entry name" value="MppA"/>
    <property type="match status" value="1"/>
</dbReference>
<dbReference type="Pfam" id="PF00496">
    <property type="entry name" value="SBP_bac_5"/>
    <property type="match status" value="1"/>
</dbReference>